<evidence type="ECO:0000259" key="5">
    <source>
        <dbReference type="Pfam" id="PF17967"/>
    </source>
</evidence>
<dbReference type="SUPFAM" id="SSF81296">
    <property type="entry name" value="E set domains"/>
    <property type="match status" value="2"/>
</dbReference>
<protein>
    <recommendedName>
        <fullName evidence="8">Pullulanase-type alpha-1,6-glucosidase</fullName>
    </recommendedName>
</protein>
<dbReference type="SUPFAM" id="SSF51011">
    <property type="entry name" value="Glycosyl hydrolase domain"/>
    <property type="match status" value="1"/>
</dbReference>
<evidence type="ECO:0000256" key="2">
    <source>
        <dbReference type="SAM" id="MobiDB-lite"/>
    </source>
</evidence>
<dbReference type="InterPro" id="IPR017853">
    <property type="entry name" value="GH"/>
</dbReference>
<dbReference type="PANTHER" id="PTHR43002">
    <property type="entry name" value="GLYCOGEN DEBRANCHING ENZYME"/>
    <property type="match status" value="1"/>
</dbReference>
<dbReference type="InterPro" id="IPR014756">
    <property type="entry name" value="Ig_E-set"/>
</dbReference>
<accession>A0ABQ4CBN3</accession>
<dbReference type="InterPro" id="IPR013780">
    <property type="entry name" value="Glyco_hydro_b"/>
</dbReference>
<dbReference type="CDD" id="cd11341">
    <property type="entry name" value="AmyAc_Pullulanase_LD-like"/>
    <property type="match status" value="1"/>
</dbReference>
<evidence type="ECO:0000313" key="6">
    <source>
        <dbReference type="EMBL" id="GIF60182.1"/>
    </source>
</evidence>
<dbReference type="InterPro" id="IPR013783">
    <property type="entry name" value="Ig-like_fold"/>
</dbReference>
<gene>
    <name evidence="6" type="ORF">Air01nite_62770</name>
</gene>
<dbReference type="Gene3D" id="2.60.40.1180">
    <property type="entry name" value="Golgi alpha-mannosidase II"/>
    <property type="match status" value="1"/>
</dbReference>
<comment type="caution">
    <text evidence="6">The sequence shown here is derived from an EMBL/GenBank/DDBJ whole genome shotgun (WGS) entry which is preliminary data.</text>
</comment>
<evidence type="ECO:0000259" key="3">
    <source>
        <dbReference type="Pfam" id="PF02922"/>
    </source>
</evidence>
<feature type="region of interest" description="Disordered" evidence="2">
    <location>
        <begin position="319"/>
        <end position="340"/>
    </location>
</feature>
<proteinExistence type="inferred from homology"/>
<evidence type="ECO:0000259" key="4">
    <source>
        <dbReference type="Pfam" id="PF11852"/>
    </source>
</evidence>
<dbReference type="EMBL" id="BONC01000062">
    <property type="protein sequence ID" value="GIF60182.1"/>
    <property type="molecule type" value="Genomic_DNA"/>
</dbReference>
<dbReference type="InterPro" id="IPR004193">
    <property type="entry name" value="Glyco_hydro_13_N"/>
</dbReference>
<reference evidence="6 7" key="1">
    <citation type="submission" date="2021-01" db="EMBL/GenBank/DDBJ databases">
        <title>Whole genome shotgun sequence of Asanoa iriomotensis NBRC 100142.</title>
        <authorList>
            <person name="Komaki H."/>
            <person name="Tamura T."/>
        </authorList>
    </citation>
    <scope>NUCLEOTIDE SEQUENCE [LARGE SCALE GENOMIC DNA]</scope>
    <source>
        <strain evidence="6 7">NBRC 100142</strain>
    </source>
</reference>
<organism evidence="6 7">
    <name type="scientific">Asanoa iriomotensis</name>
    <dbReference type="NCBI Taxonomy" id="234613"/>
    <lineage>
        <taxon>Bacteria</taxon>
        <taxon>Bacillati</taxon>
        <taxon>Actinomycetota</taxon>
        <taxon>Actinomycetes</taxon>
        <taxon>Micromonosporales</taxon>
        <taxon>Micromonosporaceae</taxon>
        <taxon>Asanoa</taxon>
    </lineage>
</organism>
<dbReference type="CDD" id="cd02860">
    <property type="entry name" value="E_set_Pullulanase"/>
    <property type="match status" value="1"/>
</dbReference>
<name>A0ABQ4CBN3_9ACTN</name>
<dbReference type="InterPro" id="IPR011839">
    <property type="entry name" value="Pullul_strch"/>
</dbReference>
<feature type="domain" description="Alpha-1,6-glucosidases pullulanase-type C-terminal" evidence="4">
    <location>
        <begin position="715"/>
        <end position="868"/>
    </location>
</feature>
<dbReference type="Gene3D" id="2.60.40.1130">
    <property type="entry name" value="Rab geranylgeranyltransferase alpha-subunit, insert domain"/>
    <property type="match status" value="1"/>
</dbReference>
<evidence type="ECO:0008006" key="8">
    <source>
        <dbReference type="Google" id="ProtNLM"/>
    </source>
</evidence>
<dbReference type="Pfam" id="PF02922">
    <property type="entry name" value="CBM_48"/>
    <property type="match status" value="1"/>
</dbReference>
<dbReference type="Pfam" id="PF17967">
    <property type="entry name" value="Pullulanase_N2"/>
    <property type="match status" value="1"/>
</dbReference>
<dbReference type="NCBIfam" id="TIGR02103">
    <property type="entry name" value="pullul_strch"/>
    <property type="match status" value="1"/>
</dbReference>
<dbReference type="InterPro" id="IPR024561">
    <property type="entry name" value="Pullul_strch_C"/>
</dbReference>
<sequence length="874" mass="96136">MDLTRQRAHWIDRSTVAWRFEGPVGDRRCDLVWSADAALEIIDGALSGPHETLPLRVKPGGLTSAQRRQWPHLADHAAFTVEADEETIKRALTAQVAVTARDEGGWLLVATGAQLPGVLDDVYADAVHADLGCRFHDDGGVTISVWAPTARWVALEWWATGETDPEIIAMWRDDHTGVWRVDGDWGWTGRRYRFRVEVYHPATQRIETMSVTDPYSVALTANSTHSVVANLLDPLLIPADWGTLRKPPAVSPARAQVHEVSVRDFSIYDRSVPEQKRGTFAAFATPNSTGMRHLRRLADAGVTHLHLLPAFDFATVPERRDEQQHPEGDLAALPPDAKEQQERIDAVRANDGYNWGYDPLHYSVPEGSYSTDPDGPERITEFREMVAALNGTGLRVVMDVVYNHTVAGGVNEHAVLDRIVPGYYHRLLADGRVADSTCCANTAPEHAMMGKLVVDSVLRWAIDYKVDGFRFDLMGHHPRENMVAVRTALDRLTPQRDGVDGRSILIYGEGWDFGEVGGNQRFVQASQLQLAGTGIGTFNDRLRDAVRGGQAFETNPRSQGYASGLFTDPNGDDVNGPAEHQRARLLFQQDLIKIGLTGNLSSYRFVASSGAVVTGGEFYYNGARAGYCASPGECVTYVDAHDNEILFDTLAFKLPASLPPADRARMQLLALSFTVLGQGMGFVAAGSERLRSKSLDRNSFDSGDWFNAIRWDPAEGNGFGLGLPPAWDNADKWPFAAPLLADPALIPPPEVIEWTVERYLELLRIRRDSPLFGLATAVEVQDRVSFPLSGRGETPGVITMRLTGVDDFVVIFNAAPRTVAQKLPDLRYGSFDLHPHQRASGDDHLLQSAFDQATGIFTVPPRTVAVFTGTAPRG</sequence>
<dbReference type="Pfam" id="PF11852">
    <property type="entry name" value="Pullul_strch_C"/>
    <property type="match status" value="1"/>
</dbReference>
<dbReference type="Gene3D" id="2.60.40.10">
    <property type="entry name" value="Immunoglobulins"/>
    <property type="match status" value="1"/>
</dbReference>
<dbReference type="SUPFAM" id="SSF51445">
    <property type="entry name" value="(Trans)glycosidases"/>
    <property type="match status" value="1"/>
</dbReference>
<comment type="similarity">
    <text evidence="1">Belongs to the glycosyl hydrolase 13 family.</text>
</comment>
<evidence type="ECO:0000313" key="7">
    <source>
        <dbReference type="Proteomes" id="UP000624325"/>
    </source>
</evidence>
<dbReference type="Proteomes" id="UP000624325">
    <property type="component" value="Unassembled WGS sequence"/>
</dbReference>
<dbReference type="InterPro" id="IPR040671">
    <property type="entry name" value="Pullulanase_N2"/>
</dbReference>
<feature type="domain" description="Glycoside hydrolase family 13 N-terminal" evidence="3">
    <location>
        <begin position="131"/>
        <end position="216"/>
    </location>
</feature>
<dbReference type="Gene3D" id="3.20.20.80">
    <property type="entry name" value="Glycosidases"/>
    <property type="match status" value="1"/>
</dbReference>
<feature type="domain" description="Pullulanase N2" evidence="5">
    <location>
        <begin position="6"/>
        <end position="121"/>
    </location>
</feature>
<evidence type="ECO:0000256" key="1">
    <source>
        <dbReference type="ARBA" id="ARBA00008061"/>
    </source>
</evidence>
<feature type="compositionally biased region" description="Basic and acidic residues" evidence="2">
    <location>
        <begin position="319"/>
        <end position="328"/>
    </location>
</feature>
<dbReference type="RefSeq" id="WP_203707003.1">
    <property type="nucleotide sequence ID" value="NZ_BAAALU010000006.1"/>
</dbReference>
<keyword evidence="7" id="KW-1185">Reference proteome</keyword>